<evidence type="ECO:0000313" key="1">
    <source>
        <dbReference type="EMBL" id="OOE12123.1"/>
    </source>
</evidence>
<name>A0A1V3G6U4_9BACL</name>
<protein>
    <recommendedName>
        <fullName evidence="3">Exosporium protein C</fullName>
    </recommendedName>
</protein>
<dbReference type="EMBL" id="MQMF01000002">
    <property type="protein sequence ID" value="OOE12123.1"/>
    <property type="molecule type" value="Genomic_DNA"/>
</dbReference>
<evidence type="ECO:0000313" key="2">
    <source>
        <dbReference type="Proteomes" id="UP000188597"/>
    </source>
</evidence>
<dbReference type="RefSeq" id="WP_077361637.1">
    <property type="nucleotide sequence ID" value="NZ_MQMF01000002.1"/>
</dbReference>
<comment type="caution">
    <text evidence="1">The sequence shown here is derived from an EMBL/GenBank/DDBJ whole genome shotgun (WGS) entry which is preliminary data.</text>
</comment>
<reference evidence="1 2" key="1">
    <citation type="submission" date="2016-11" db="EMBL/GenBank/DDBJ databases">
        <authorList>
            <person name="Jaros S."/>
            <person name="Januszkiewicz K."/>
            <person name="Wedrychowicz H."/>
        </authorList>
    </citation>
    <scope>NUCLEOTIDE SEQUENCE [LARGE SCALE GENOMIC DNA]</scope>
    <source>
        <strain evidence="1 2">Con a/3</strain>
    </source>
</reference>
<gene>
    <name evidence="1" type="ORF">UN64_08370</name>
</gene>
<organism evidence="1 2">
    <name type="scientific">Fictibacillus arsenicus</name>
    <dbReference type="NCBI Taxonomy" id="255247"/>
    <lineage>
        <taxon>Bacteria</taxon>
        <taxon>Bacillati</taxon>
        <taxon>Bacillota</taxon>
        <taxon>Bacilli</taxon>
        <taxon>Bacillales</taxon>
        <taxon>Fictibacillaceae</taxon>
        <taxon>Fictibacillus</taxon>
    </lineage>
</organism>
<dbReference type="Proteomes" id="UP000188597">
    <property type="component" value="Unassembled WGS sequence"/>
</dbReference>
<evidence type="ECO:0008006" key="3">
    <source>
        <dbReference type="Google" id="ProtNLM"/>
    </source>
</evidence>
<sequence>MAKFLDLRTSQNASYANSISVPILVINEPQLIGRIGLATQNAGSNIRVELQGTVSLQLPLIPVATTVNITIVRGTSSNSPLVYSATQSMNISVVGPQVFTINALDFNPAAAVQLTYSMYVSVTALGVTRVGPESFSGIAASD</sequence>
<dbReference type="AlphaFoldDB" id="A0A1V3G6U4"/>
<proteinExistence type="predicted"/>
<accession>A0A1V3G6U4</accession>
<dbReference type="OrthoDB" id="2641610at2"/>